<feature type="non-terminal residue" evidence="2">
    <location>
        <position position="1"/>
    </location>
</feature>
<evidence type="ECO:0000313" key="3">
    <source>
        <dbReference type="Proteomes" id="UP000249590"/>
    </source>
</evidence>
<name>A0A8B2NEZ7_9HYPH</name>
<comment type="caution">
    <text evidence="2">The sequence shown here is derived from an EMBL/GenBank/DDBJ whole genome shotgun (WGS) entry which is preliminary data.</text>
</comment>
<dbReference type="InterPro" id="IPR029060">
    <property type="entry name" value="PIN-like_dom_sf"/>
</dbReference>
<sequence>HVPDPRSERDALIAATALVHGLTVVTRNRKDFEPTDVTILDPWR</sequence>
<keyword evidence="3" id="KW-1185">Reference proteome</keyword>
<gene>
    <name evidence="2" type="ORF">DLJ53_33175</name>
    <name evidence="1" type="ORF">DLJ53_34215</name>
</gene>
<dbReference type="SUPFAM" id="SSF88723">
    <property type="entry name" value="PIN domain-like"/>
    <property type="match status" value="1"/>
</dbReference>
<dbReference type="EMBL" id="QHHQ01000016">
    <property type="protein sequence ID" value="RAH96085.1"/>
    <property type="molecule type" value="Genomic_DNA"/>
</dbReference>
<protein>
    <submittedName>
        <fullName evidence="2">VapC toxin family PIN domain ribonuclease</fullName>
    </submittedName>
</protein>
<dbReference type="Gene3D" id="3.40.50.1010">
    <property type="entry name" value="5'-nuclease"/>
    <property type="match status" value="1"/>
</dbReference>
<dbReference type="EMBL" id="QHHQ01000026">
    <property type="protein sequence ID" value="RAH95647.1"/>
    <property type="molecule type" value="Genomic_DNA"/>
</dbReference>
<reference evidence="2 3" key="1">
    <citation type="submission" date="2018-05" db="EMBL/GenBank/DDBJ databases">
        <title>Acuticoccus sediminis sp. nov., isolated from deep-sea sediment of Indian Ocean.</title>
        <authorList>
            <person name="Liu X."/>
            <person name="Lai Q."/>
            <person name="Du Y."/>
            <person name="Sun F."/>
            <person name="Zhang X."/>
            <person name="Wang S."/>
            <person name="Shao Z."/>
        </authorList>
    </citation>
    <scope>NUCLEOTIDE SEQUENCE [LARGE SCALE GENOMIC DNA]</scope>
    <source>
        <strain evidence="2 3">PTG4-2</strain>
    </source>
</reference>
<dbReference type="Proteomes" id="UP000249590">
    <property type="component" value="Unassembled WGS sequence"/>
</dbReference>
<dbReference type="AlphaFoldDB" id="A0A8B2NEZ7"/>
<proteinExistence type="predicted"/>
<evidence type="ECO:0000313" key="1">
    <source>
        <dbReference type="EMBL" id="RAH95647.1"/>
    </source>
</evidence>
<evidence type="ECO:0000313" key="2">
    <source>
        <dbReference type="EMBL" id="RAH96085.1"/>
    </source>
</evidence>
<accession>A0A8B2NEZ7</accession>
<organism evidence="2 3">
    <name type="scientific">Acuticoccus sediminis</name>
    <dbReference type="NCBI Taxonomy" id="2184697"/>
    <lineage>
        <taxon>Bacteria</taxon>
        <taxon>Pseudomonadati</taxon>
        <taxon>Pseudomonadota</taxon>
        <taxon>Alphaproteobacteria</taxon>
        <taxon>Hyphomicrobiales</taxon>
        <taxon>Amorphaceae</taxon>
        <taxon>Acuticoccus</taxon>
    </lineage>
</organism>